<dbReference type="Gene3D" id="3.40.50.620">
    <property type="entry name" value="HUPs"/>
    <property type="match status" value="1"/>
</dbReference>
<feature type="domain" description="Phosphoadenosine phosphosulphate reductase" evidence="13">
    <location>
        <begin position="50"/>
        <end position="211"/>
    </location>
</feature>
<sequence length="266" mass="30405">MEALEDVYNKIKSIYTSNSSSEKISVLKQKLTGSLKSLDYALDCYETSRIAMSFNGGKDCLMLLLLCIYCLREKYGPSLAKQKLSEIPFVFVRPKDEFHEMDEFVQNCQDLYGLNIIRISLPMKDAFTLFLKDNPNIEAILIGIRRLDPHGMNRIAFEMTDKGWPKFMRVQPILDWTYSEVWDLLLETKTKYCTLYDNGYTSLGGISDTSPNPALMNEDGSYSPAHLLSDDSLERFGRNRSISFQRTNSRYLYESGASSYAPSEVS</sequence>
<dbReference type="EMBL" id="CP115613">
    <property type="protein sequence ID" value="WBW74898.1"/>
    <property type="molecule type" value="Genomic_DNA"/>
</dbReference>
<accession>A0AAF0AYY0</accession>
<keyword evidence="5" id="KW-0808">Transferase</keyword>
<gene>
    <name evidence="14" type="primary">nad1</name>
    <name evidence="14" type="ORF">SOMG_04144</name>
</gene>
<dbReference type="GO" id="GO:0003919">
    <property type="term" value="F:FMN adenylyltransferase activity"/>
    <property type="evidence" value="ECO:0007669"/>
    <property type="project" value="UniProtKB-EC"/>
</dbReference>
<evidence type="ECO:0000256" key="6">
    <source>
        <dbReference type="ARBA" id="ARBA00022695"/>
    </source>
</evidence>
<evidence type="ECO:0000256" key="7">
    <source>
        <dbReference type="ARBA" id="ARBA00022741"/>
    </source>
</evidence>
<dbReference type="Pfam" id="PF01507">
    <property type="entry name" value="PAPS_reduct"/>
    <property type="match status" value="1"/>
</dbReference>
<evidence type="ECO:0000256" key="4">
    <source>
        <dbReference type="ARBA" id="ARBA00022643"/>
    </source>
</evidence>
<dbReference type="RefSeq" id="XP_056039141.1">
    <property type="nucleotide sequence ID" value="XM_056182931.1"/>
</dbReference>
<keyword evidence="3" id="KW-0285">Flavoprotein</keyword>
<dbReference type="GeneID" id="80877620"/>
<evidence type="ECO:0000313" key="14">
    <source>
        <dbReference type="EMBL" id="WBW74898.1"/>
    </source>
</evidence>
<evidence type="ECO:0000256" key="3">
    <source>
        <dbReference type="ARBA" id="ARBA00022630"/>
    </source>
</evidence>
<evidence type="ECO:0000256" key="1">
    <source>
        <dbReference type="ARBA" id="ARBA00004726"/>
    </source>
</evidence>
<dbReference type="EC" id="2.7.7.2" evidence="2"/>
<dbReference type="CDD" id="cd23948">
    <property type="entry name" value="FAD_synthase"/>
    <property type="match status" value="1"/>
</dbReference>
<evidence type="ECO:0000256" key="10">
    <source>
        <dbReference type="ARBA" id="ARBA00031145"/>
    </source>
</evidence>
<dbReference type="InterPro" id="IPR014729">
    <property type="entry name" value="Rossmann-like_a/b/a_fold"/>
</dbReference>
<dbReference type="GO" id="GO:0006747">
    <property type="term" value="P:FAD biosynthetic process"/>
    <property type="evidence" value="ECO:0007669"/>
    <property type="project" value="TreeGrafter"/>
</dbReference>
<dbReference type="PANTHER" id="PTHR23293:SF9">
    <property type="entry name" value="FAD SYNTHASE"/>
    <property type="match status" value="1"/>
</dbReference>
<dbReference type="AlphaFoldDB" id="A0AAF0AYY0"/>
<proteinExistence type="predicted"/>
<dbReference type="GO" id="GO:0005524">
    <property type="term" value="F:ATP binding"/>
    <property type="evidence" value="ECO:0007669"/>
    <property type="project" value="UniProtKB-KW"/>
</dbReference>
<reference evidence="14 15" key="1">
    <citation type="journal article" date="2023" name="G3 (Bethesda)">
        <title>A high-quality reference genome for the fission yeast Schizosaccharomyces osmophilus.</title>
        <authorList>
            <person name="Jia G.S."/>
            <person name="Zhang W.C."/>
            <person name="Liang Y."/>
            <person name="Liu X.H."/>
            <person name="Rhind N."/>
            <person name="Pidoux A."/>
            <person name="Brysch-Herzberg M."/>
            <person name="Du L.L."/>
        </authorList>
    </citation>
    <scope>NUCLEOTIDE SEQUENCE [LARGE SCALE GENOMIC DNA]</scope>
    <source>
        <strain evidence="14 15">CBS 15793</strain>
    </source>
</reference>
<keyword evidence="9" id="KW-0067">ATP-binding</keyword>
<name>A0AAF0AYY0_9SCHI</name>
<evidence type="ECO:0000256" key="2">
    <source>
        <dbReference type="ARBA" id="ARBA00012393"/>
    </source>
</evidence>
<evidence type="ECO:0000259" key="13">
    <source>
        <dbReference type="Pfam" id="PF01507"/>
    </source>
</evidence>
<keyword evidence="6" id="KW-0548">Nucleotidyltransferase</keyword>
<evidence type="ECO:0000256" key="5">
    <source>
        <dbReference type="ARBA" id="ARBA00022679"/>
    </source>
</evidence>
<evidence type="ECO:0000256" key="12">
    <source>
        <dbReference type="ARBA" id="ARBA00049494"/>
    </source>
</evidence>
<evidence type="ECO:0000256" key="8">
    <source>
        <dbReference type="ARBA" id="ARBA00022827"/>
    </source>
</evidence>
<dbReference type="SUPFAM" id="SSF52402">
    <property type="entry name" value="Adenine nucleotide alpha hydrolases-like"/>
    <property type="match status" value="1"/>
</dbReference>
<keyword evidence="8" id="KW-0274">FAD</keyword>
<keyword evidence="15" id="KW-1185">Reference proteome</keyword>
<dbReference type="KEGG" id="som:SOMG_04144"/>
<protein>
    <recommendedName>
        <fullName evidence="2">FAD synthase</fullName>
        <ecNumber evidence="2">2.7.7.2</ecNumber>
    </recommendedName>
    <alternativeName>
        <fullName evidence="10">FAD pyrophosphorylase</fullName>
    </alternativeName>
    <alternativeName>
        <fullName evidence="11">FMN adenylyltransferase</fullName>
    </alternativeName>
</protein>
<comment type="pathway">
    <text evidence="1">Cofactor biosynthesis; FAD biosynthesis; FAD from FMN: step 1/1.</text>
</comment>
<keyword evidence="7" id="KW-0547">Nucleotide-binding</keyword>
<evidence type="ECO:0000256" key="9">
    <source>
        <dbReference type="ARBA" id="ARBA00022840"/>
    </source>
</evidence>
<dbReference type="PANTHER" id="PTHR23293">
    <property type="entry name" value="FAD SYNTHETASE-RELATED FMN ADENYLYLTRANSFERASE"/>
    <property type="match status" value="1"/>
</dbReference>
<evidence type="ECO:0000256" key="11">
    <source>
        <dbReference type="ARBA" id="ARBA00031871"/>
    </source>
</evidence>
<comment type="catalytic activity">
    <reaction evidence="12">
        <text>FMN + ATP + H(+) = FAD + diphosphate</text>
        <dbReference type="Rhea" id="RHEA:17237"/>
        <dbReference type="ChEBI" id="CHEBI:15378"/>
        <dbReference type="ChEBI" id="CHEBI:30616"/>
        <dbReference type="ChEBI" id="CHEBI:33019"/>
        <dbReference type="ChEBI" id="CHEBI:57692"/>
        <dbReference type="ChEBI" id="CHEBI:58210"/>
        <dbReference type="EC" id="2.7.7.2"/>
    </reaction>
</comment>
<keyword evidence="4" id="KW-0288">FMN</keyword>
<organism evidence="14 15">
    <name type="scientific">Schizosaccharomyces osmophilus</name>
    <dbReference type="NCBI Taxonomy" id="2545709"/>
    <lineage>
        <taxon>Eukaryota</taxon>
        <taxon>Fungi</taxon>
        <taxon>Dikarya</taxon>
        <taxon>Ascomycota</taxon>
        <taxon>Taphrinomycotina</taxon>
        <taxon>Schizosaccharomycetes</taxon>
        <taxon>Schizosaccharomycetales</taxon>
        <taxon>Schizosaccharomycetaceae</taxon>
        <taxon>Schizosaccharomyces</taxon>
    </lineage>
</organism>
<dbReference type="InterPro" id="IPR002500">
    <property type="entry name" value="PAPS_reduct_dom"/>
</dbReference>
<evidence type="ECO:0000313" key="15">
    <source>
        <dbReference type="Proteomes" id="UP001212411"/>
    </source>
</evidence>
<dbReference type="Proteomes" id="UP001212411">
    <property type="component" value="Chromosome 3"/>
</dbReference>